<accession>A0A1S1P938</accession>
<sequence>MVADAANWFRTIIREMDAEYLGIRAPSAASPILNETPMADLKGVRGLLRRHAKKRGGEA</sequence>
<reference evidence="1 2" key="1">
    <citation type="submission" date="2016-10" db="EMBL/GenBank/DDBJ databases">
        <title>Draft genome sequence of Methylobacterium extorquens CP3, a seed endophyte of Crotalaria pumila with plant growth-promoting and metal tolerance properties.</title>
        <authorList>
            <person name="Sanchez-Lopez A.S."/>
            <person name="Van Hamme J.D."/>
            <person name="Thijs S."/>
            <person name="Mcammond B.M."/>
            <person name="Stevens V."/>
            <person name="Gonzalez-Chavez M.D.C."/>
            <person name="Vangronsveld J."/>
        </authorList>
    </citation>
    <scope>NUCLEOTIDE SEQUENCE [LARGE SCALE GENOMIC DNA]</scope>
    <source>
        <strain evidence="1 2">CP3</strain>
    </source>
</reference>
<comment type="caution">
    <text evidence="1">The sequence shown here is derived from an EMBL/GenBank/DDBJ whole genome shotgun (WGS) entry which is preliminary data.</text>
</comment>
<evidence type="ECO:0000313" key="1">
    <source>
        <dbReference type="EMBL" id="OHV17545.1"/>
    </source>
</evidence>
<protein>
    <submittedName>
        <fullName evidence="1">Uncharacterized protein</fullName>
    </submittedName>
</protein>
<proteinExistence type="predicted"/>
<evidence type="ECO:0000313" key="2">
    <source>
        <dbReference type="Proteomes" id="UP000180215"/>
    </source>
</evidence>
<dbReference type="EMBL" id="MNAO01000033">
    <property type="protein sequence ID" value="OHV17545.1"/>
    <property type="molecule type" value="Genomic_DNA"/>
</dbReference>
<dbReference type="AlphaFoldDB" id="A0A1S1P938"/>
<name>A0A1S1P938_METEX</name>
<gene>
    <name evidence="1" type="ORF">BK022_04990</name>
</gene>
<organism evidence="1 2">
    <name type="scientific">Methylorubrum extorquens</name>
    <name type="common">Methylobacterium dichloromethanicum</name>
    <name type="synonym">Methylobacterium extorquens</name>
    <dbReference type="NCBI Taxonomy" id="408"/>
    <lineage>
        <taxon>Bacteria</taxon>
        <taxon>Pseudomonadati</taxon>
        <taxon>Pseudomonadota</taxon>
        <taxon>Alphaproteobacteria</taxon>
        <taxon>Hyphomicrobiales</taxon>
        <taxon>Methylobacteriaceae</taxon>
        <taxon>Methylorubrum</taxon>
    </lineage>
</organism>
<dbReference type="Proteomes" id="UP000180215">
    <property type="component" value="Unassembled WGS sequence"/>
</dbReference>